<gene>
    <name evidence="1" type="ORF">L3Q82_012208</name>
</gene>
<accession>A0ACB8W346</accession>
<protein>
    <submittedName>
        <fullName evidence="1">Uncharacterized protein</fullName>
    </submittedName>
</protein>
<feature type="non-terminal residue" evidence="1">
    <location>
        <position position="1"/>
    </location>
</feature>
<dbReference type="EMBL" id="CM041545">
    <property type="protein sequence ID" value="KAI3362064.1"/>
    <property type="molecule type" value="Genomic_DNA"/>
</dbReference>
<proteinExistence type="predicted"/>
<evidence type="ECO:0000313" key="2">
    <source>
        <dbReference type="Proteomes" id="UP000831701"/>
    </source>
</evidence>
<evidence type="ECO:0000313" key="1">
    <source>
        <dbReference type="EMBL" id="KAI3362064.1"/>
    </source>
</evidence>
<dbReference type="Proteomes" id="UP000831701">
    <property type="component" value="Chromosome 15"/>
</dbReference>
<reference evidence="1" key="1">
    <citation type="submission" date="2022-04" db="EMBL/GenBank/DDBJ databases">
        <title>Jade perch genome.</title>
        <authorList>
            <person name="Chao B."/>
        </authorList>
    </citation>
    <scope>NUCLEOTIDE SEQUENCE</scope>
    <source>
        <strain evidence="1">CB-2022</strain>
    </source>
</reference>
<name>A0ACB8W346_9TELE</name>
<comment type="caution">
    <text evidence="1">The sequence shown here is derived from an EMBL/GenBank/DDBJ whole genome shotgun (WGS) entry which is preliminary data.</text>
</comment>
<organism evidence="1 2">
    <name type="scientific">Scortum barcoo</name>
    <name type="common">barcoo grunter</name>
    <dbReference type="NCBI Taxonomy" id="214431"/>
    <lineage>
        <taxon>Eukaryota</taxon>
        <taxon>Metazoa</taxon>
        <taxon>Chordata</taxon>
        <taxon>Craniata</taxon>
        <taxon>Vertebrata</taxon>
        <taxon>Euteleostomi</taxon>
        <taxon>Actinopterygii</taxon>
        <taxon>Neopterygii</taxon>
        <taxon>Teleostei</taxon>
        <taxon>Neoteleostei</taxon>
        <taxon>Acanthomorphata</taxon>
        <taxon>Eupercaria</taxon>
        <taxon>Centrarchiformes</taxon>
        <taxon>Terapontoidei</taxon>
        <taxon>Terapontidae</taxon>
        <taxon>Scortum</taxon>
    </lineage>
</organism>
<sequence length="605" mass="67722">RTLLPWKQVNKKLRGRGEKMSARRKERAIEENKEVLSEEEERGVEEEDFEQAMREAASFTAARRKPAPSKRQITLKIPEAVDDFLRNFLRRAGLSRTLSSFEAEWYGSAQKLLTETLAMTAKGIFFIPDALTHRQLLHSELETVRTETEMLRQEVLGAVESLVRMQRERDFHRLLHRRVAEDKNRLIKDYKELKKHRESYKPVLKQLDEKYQAALRQKMLITLKMDRVKSITDARVNQEKSQIKRDDINKCNSADKSAAQSTMSRHPKDTEFPTYSRVVNAHVAQVNSQNQKSPSSFGLSCSIRAHKLPISCIDLHPRKRILASASDDCSWRLWALPDNGEKVGQLLLTGEGHSDWLSGCSFHPDGAKLGTTSGDTMVRLWDLSRGCCLLTLSGHTQPIWGCSFHPCGHFLASCSTDRTAKLWDLNSQRCRLTLRRHTASVNSICFLPFSSLLLTCSADKTLALWDARLGVCTATFHGHQHPCNHTAFSLGGNITASCDCCGIINLWDIRKPALALATVDAGPQAANQVVFSPSGKMMAVASSDSLVRLVEMDSCTVSSLSGHRDSVQSVKFGHEGETVMSAGSDGVVNIWSLQNVSMDDLTETS</sequence>
<keyword evidence="2" id="KW-1185">Reference proteome</keyword>